<proteinExistence type="predicted"/>
<dbReference type="Gene3D" id="2.120.10.80">
    <property type="entry name" value="Kelch-type beta propeller"/>
    <property type="match status" value="1"/>
</dbReference>
<name>A0AAD9Y8A1_COLKA</name>
<feature type="region of interest" description="Disordered" evidence="1">
    <location>
        <begin position="460"/>
        <end position="484"/>
    </location>
</feature>
<feature type="transmembrane region" description="Helical" evidence="2">
    <location>
        <begin position="432"/>
        <end position="454"/>
    </location>
</feature>
<dbReference type="Proteomes" id="UP001281614">
    <property type="component" value="Unassembled WGS sequence"/>
</dbReference>
<keyword evidence="2" id="KW-0472">Membrane</keyword>
<protein>
    <submittedName>
        <fullName evidence="4">Kelch repeat protein</fullName>
    </submittedName>
</protein>
<keyword evidence="5" id="KW-1185">Reference proteome</keyword>
<evidence type="ECO:0000313" key="5">
    <source>
        <dbReference type="Proteomes" id="UP001281614"/>
    </source>
</evidence>
<keyword evidence="2" id="KW-1133">Transmembrane helix</keyword>
<evidence type="ECO:0000256" key="3">
    <source>
        <dbReference type="SAM" id="SignalP"/>
    </source>
</evidence>
<keyword evidence="3" id="KW-0732">Signal</keyword>
<feature type="chain" id="PRO_5041974667" evidence="3">
    <location>
        <begin position="19"/>
        <end position="525"/>
    </location>
</feature>
<dbReference type="EMBL" id="VYYT01000333">
    <property type="protein sequence ID" value="KAK2742053.1"/>
    <property type="molecule type" value="Genomic_DNA"/>
</dbReference>
<keyword evidence="2" id="KW-0812">Transmembrane</keyword>
<evidence type="ECO:0000256" key="2">
    <source>
        <dbReference type="SAM" id="Phobius"/>
    </source>
</evidence>
<dbReference type="SUPFAM" id="SSF117281">
    <property type="entry name" value="Kelch motif"/>
    <property type="match status" value="1"/>
</dbReference>
<dbReference type="InterPro" id="IPR015915">
    <property type="entry name" value="Kelch-typ_b-propeller"/>
</dbReference>
<evidence type="ECO:0000256" key="1">
    <source>
        <dbReference type="SAM" id="MobiDB-lite"/>
    </source>
</evidence>
<comment type="caution">
    <text evidence="4">The sequence shown here is derived from an EMBL/GenBank/DDBJ whole genome shotgun (WGS) entry which is preliminary data.</text>
</comment>
<organism evidence="4 5">
    <name type="scientific">Colletotrichum kahawae</name>
    <name type="common">Coffee berry disease fungus</name>
    <dbReference type="NCBI Taxonomy" id="34407"/>
    <lineage>
        <taxon>Eukaryota</taxon>
        <taxon>Fungi</taxon>
        <taxon>Dikarya</taxon>
        <taxon>Ascomycota</taxon>
        <taxon>Pezizomycotina</taxon>
        <taxon>Sordariomycetes</taxon>
        <taxon>Hypocreomycetidae</taxon>
        <taxon>Glomerellales</taxon>
        <taxon>Glomerellaceae</taxon>
        <taxon>Colletotrichum</taxon>
        <taxon>Colletotrichum gloeosporioides species complex</taxon>
    </lineage>
</organism>
<sequence length="525" mass="57593">MRSLILLLLPWLAVAIHGQSPSEALELTRRDDVPPVSDFLRRAFASDGGEVAQNYDGKNMSSYYTPSLPVNSTLSIDLKQSWNSANVTMFSAPKGEAPRMDFQGLWRDTESKSFYVWGGQFPYLTKPPENDIWRFEIDGNGGGSWSKRSPPNLADLYKLDRATEGAFCQSKTTGYYFGGYANWRTDMSITDKDKTRNVPGLISYDLMTGSINQTTFQGPGNFTFKGGTMEYVPFGPDGLLLVLGGFQGASTETSYGEWTGVDFTSVNLYDIKTHINAKLSFIYGGWVIEESIWNATDDVYVLSLPSFVFFKANDSKSTRRLEQACVATGRQMISVGGTDGRIWPSSLTDKDPWPQGIGIFDMTEMRWSDQYSANADAYESPEVVQNWYSQGNRVDWSSDEVEALFKEYPTNTPISSPNDGGSGKSGTHTGAIVGGIVGGLAGLALIAELAAFLLKRKKRRQETPDPANYAPVSKFGSDGGAHTESAMAQVHEASTNQQSIPVELQGHHGIPEAHSPTPVRHEMAA</sequence>
<feature type="signal peptide" evidence="3">
    <location>
        <begin position="1"/>
        <end position="18"/>
    </location>
</feature>
<gene>
    <name evidence="4" type="ORF">CKAH01_01480</name>
</gene>
<accession>A0AAD9Y8A1</accession>
<reference evidence="4" key="1">
    <citation type="submission" date="2023-02" db="EMBL/GenBank/DDBJ databases">
        <title>Colletotrichum kahawae CIFC_Que2 genome sequencing and assembly.</title>
        <authorList>
            <person name="Baroncelli R."/>
        </authorList>
    </citation>
    <scope>NUCLEOTIDE SEQUENCE</scope>
    <source>
        <strain evidence="4">CIFC_Que2</strain>
    </source>
</reference>
<dbReference type="AlphaFoldDB" id="A0AAD9Y8A1"/>
<evidence type="ECO:0000313" key="4">
    <source>
        <dbReference type="EMBL" id="KAK2742053.1"/>
    </source>
</evidence>